<dbReference type="RefSeq" id="WP_150415722.1">
    <property type="nucleotide sequence ID" value="NZ_VYQF01000004.1"/>
</dbReference>
<dbReference type="EMBL" id="VYQF01000004">
    <property type="protein sequence ID" value="KAA9038162.1"/>
    <property type="molecule type" value="Genomic_DNA"/>
</dbReference>
<evidence type="ECO:0008006" key="3">
    <source>
        <dbReference type="Google" id="ProtNLM"/>
    </source>
</evidence>
<sequence>MVEVFKTNVEDCEHASWIIDRIHKKFANYKANFDLEDCDHILRVKCPETQIESQSIINLVRDLGFYAEVLQDNISPVKRWNIYSN</sequence>
<accession>A0A5J5IE32</accession>
<gene>
    <name evidence="1" type="ORF">FW778_15530</name>
</gene>
<evidence type="ECO:0000313" key="2">
    <source>
        <dbReference type="Proteomes" id="UP000326903"/>
    </source>
</evidence>
<evidence type="ECO:0000313" key="1">
    <source>
        <dbReference type="EMBL" id="KAA9038162.1"/>
    </source>
</evidence>
<comment type="caution">
    <text evidence="1">The sequence shown here is derived from an EMBL/GenBank/DDBJ whole genome shotgun (WGS) entry which is preliminary data.</text>
</comment>
<reference evidence="1 2" key="1">
    <citation type="submission" date="2019-09" db="EMBL/GenBank/DDBJ databases">
        <title>Draft genome sequence of Ginsengibacter sp. BR5-29.</title>
        <authorList>
            <person name="Im W.-T."/>
        </authorList>
    </citation>
    <scope>NUCLEOTIDE SEQUENCE [LARGE SCALE GENOMIC DNA]</scope>
    <source>
        <strain evidence="1 2">BR5-29</strain>
    </source>
</reference>
<dbReference type="AlphaFoldDB" id="A0A5J5IE32"/>
<keyword evidence="2" id="KW-1185">Reference proteome</keyword>
<dbReference type="Proteomes" id="UP000326903">
    <property type="component" value="Unassembled WGS sequence"/>
</dbReference>
<proteinExistence type="predicted"/>
<name>A0A5J5IE32_9BACT</name>
<organism evidence="1 2">
    <name type="scientific">Ginsengibacter hankyongi</name>
    <dbReference type="NCBI Taxonomy" id="2607284"/>
    <lineage>
        <taxon>Bacteria</taxon>
        <taxon>Pseudomonadati</taxon>
        <taxon>Bacteroidota</taxon>
        <taxon>Chitinophagia</taxon>
        <taxon>Chitinophagales</taxon>
        <taxon>Chitinophagaceae</taxon>
        <taxon>Ginsengibacter</taxon>
    </lineage>
</organism>
<protein>
    <recommendedName>
        <fullName evidence="3">HMA domain-containing protein</fullName>
    </recommendedName>
</protein>